<name>A5BSJ9_VITVI</name>
<accession>A5BSJ9</accession>
<dbReference type="AlphaFoldDB" id="A5BSJ9"/>
<organism evidence="1">
    <name type="scientific">Vitis vinifera</name>
    <name type="common">Grape</name>
    <dbReference type="NCBI Taxonomy" id="29760"/>
    <lineage>
        <taxon>Eukaryota</taxon>
        <taxon>Viridiplantae</taxon>
        <taxon>Streptophyta</taxon>
        <taxon>Embryophyta</taxon>
        <taxon>Tracheophyta</taxon>
        <taxon>Spermatophyta</taxon>
        <taxon>Magnoliopsida</taxon>
        <taxon>eudicotyledons</taxon>
        <taxon>Gunneridae</taxon>
        <taxon>Pentapetalae</taxon>
        <taxon>rosids</taxon>
        <taxon>Vitales</taxon>
        <taxon>Vitaceae</taxon>
        <taxon>Viteae</taxon>
        <taxon>Vitis</taxon>
    </lineage>
</organism>
<protein>
    <submittedName>
        <fullName evidence="1">Uncharacterized protein</fullName>
    </submittedName>
</protein>
<dbReference type="EMBL" id="AM469519">
    <property type="protein sequence ID" value="CAN61733.1"/>
    <property type="molecule type" value="Genomic_DNA"/>
</dbReference>
<reference evidence="1" key="1">
    <citation type="journal article" date="2007" name="PLoS ONE">
        <title>The first genome sequence of an elite grapevine cultivar (Pinot noir Vitis vinifera L.): coping with a highly heterozygous genome.</title>
        <authorList>
            <person name="Velasco R."/>
            <person name="Zharkikh A."/>
            <person name="Troggio M."/>
            <person name="Cartwright D.A."/>
            <person name="Cestaro A."/>
            <person name="Pruss D."/>
            <person name="Pindo M."/>
            <person name="FitzGerald L.M."/>
            <person name="Vezzulli S."/>
            <person name="Reid J."/>
            <person name="Malacarne G."/>
            <person name="Iliev D."/>
            <person name="Coppola G."/>
            <person name="Wardell B."/>
            <person name="Micheletti D."/>
            <person name="Macalma T."/>
            <person name="Facci M."/>
            <person name="Mitchell J.T."/>
            <person name="Perazzolli M."/>
            <person name="Eldredge G."/>
            <person name="Gatto P."/>
            <person name="Oyzerski R."/>
            <person name="Moretto M."/>
            <person name="Gutin N."/>
            <person name="Stefanini M."/>
            <person name="Chen Y."/>
            <person name="Segala C."/>
            <person name="Davenport C."/>
            <person name="Dematte L."/>
            <person name="Mraz A."/>
            <person name="Battilana J."/>
            <person name="Stormo K."/>
            <person name="Costa F."/>
            <person name="Tao Q."/>
            <person name="Si-Ammour A."/>
            <person name="Harkins T."/>
            <person name="Lackey A."/>
            <person name="Perbost C."/>
            <person name="Taillon B."/>
            <person name="Stella A."/>
            <person name="Solovyev V."/>
            <person name="Fawcett J.A."/>
            <person name="Sterck L."/>
            <person name="Vandepoele K."/>
            <person name="Grando S.M."/>
            <person name="Toppo S."/>
            <person name="Moser C."/>
            <person name="Lanchbury J."/>
            <person name="Bogden R."/>
            <person name="Skolnick M."/>
            <person name="Sgaramella V."/>
            <person name="Bhatnagar S.K."/>
            <person name="Fontana P."/>
            <person name="Gutin A."/>
            <person name="Van de Peer Y."/>
            <person name="Salamini F."/>
            <person name="Viola R."/>
        </authorList>
    </citation>
    <scope>NUCLEOTIDE SEQUENCE</scope>
</reference>
<proteinExistence type="predicted"/>
<gene>
    <name evidence="1" type="ORF">VITISV_034373</name>
</gene>
<evidence type="ECO:0000313" key="1">
    <source>
        <dbReference type="EMBL" id="CAN61733.1"/>
    </source>
</evidence>
<sequence>MELLLPAAPRDVAAVGDDWRGCSPGRSNAWRTTCRRRGEPAHDLKARLLLLGETQLMRTLRVADLVAESRVKAA</sequence>